<protein>
    <submittedName>
        <fullName evidence="1">Uncharacterized protein</fullName>
    </submittedName>
</protein>
<accession>A0ACB8TCR7</accession>
<evidence type="ECO:0000313" key="1">
    <source>
        <dbReference type="EMBL" id="KAI0066297.1"/>
    </source>
</evidence>
<comment type="caution">
    <text evidence="1">The sequence shown here is derived from an EMBL/GenBank/DDBJ whole genome shotgun (WGS) entry which is preliminary data.</text>
</comment>
<dbReference type="EMBL" id="MU277193">
    <property type="protein sequence ID" value="KAI0066297.1"/>
    <property type="molecule type" value="Genomic_DNA"/>
</dbReference>
<name>A0ACB8TCR7_9AGAM</name>
<gene>
    <name evidence="1" type="ORF">BV25DRAFT_1897758</name>
</gene>
<sequence>MPNGVYSRDHHLVCFDYISVRRTYSHVFSEGLNYALPMHPQAVGDPQEKFLPRCTRGTLQAFCSFDKGAAAGGHDSLNINTSKEGAADLSTRVANVGCTESSVSAWNPFPISEFPNGPYPEDVERALAEREMREDTISDIAARGAIAPEHSRELPSLGYEGSQLFCAVLLMAERGTIYDIMSSALYHRHVLGVTEPIVGLTFEQGGHLLYVIIGWLEASGACNLPLVHVLHASFDITDHLLQGVFDLTDMSSALKLAHFIVSIKDHINSVPSSAEEAHKRIAKEEEHPSHVRWRADQVEIVAEESLSIDTLNCAVEAWRSRVEREISGQSDDDIKSSLHSRPIVGMGYDSNTPHISAQPHFSQTKLTPWHRATLESMDTRNTGLFFSRFAGRKEKKGESGAKDGATLWLFDRACKLDAQMQPIFFRGRYDEFIPRTDIPQSAIPRYLEFLPFYKCYDDATGLRWPQDWTYKDALPQVRDHQYQEHSEALLEEVLQRHDHSAFLEDQDVADVVLPSLQERFPEAVEFIAMARIRYTNAYPYALPTSEARSLFDTLHMRKSFLYYAKIRPRGGLGDLDLPPKFGACGACIALVRLAAEGRYVECGEALYFWAQSVGSAKRRLEESPVLGECDSLSVVEFSRFFPDDIFKRTSAANLALVSPVWPRPCGEAVSRSLLLPLLVSVYQDCEVLHDRTGTNKLQVTLVASVKFLAALGIFDFPVFGLLTKGAEGVVMYAWMSSRKHENEELQPVHIVERGCRSYDIRIPLDMWNYLSFLVYLRIVHAKELLRVLEEKRDTILEKFEQGDQCLKW</sequence>
<reference evidence="1" key="2">
    <citation type="journal article" date="2022" name="New Phytol.">
        <title>Evolutionary transition to the ectomycorrhizal habit in the genomes of a hyperdiverse lineage of mushroom-forming fungi.</title>
        <authorList>
            <person name="Looney B."/>
            <person name="Miyauchi S."/>
            <person name="Morin E."/>
            <person name="Drula E."/>
            <person name="Courty P.E."/>
            <person name="Kohler A."/>
            <person name="Kuo A."/>
            <person name="LaButti K."/>
            <person name="Pangilinan J."/>
            <person name="Lipzen A."/>
            <person name="Riley R."/>
            <person name="Andreopoulos W."/>
            <person name="He G."/>
            <person name="Johnson J."/>
            <person name="Nolan M."/>
            <person name="Tritt A."/>
            <person name="Barry K.W."/>
            <person name="Grigoriev I.V."/>
            <person name="Nagy L.G."/>
            <person name="Hibbett D."/>
            <person name="Henrissat B."/>
            <person name="Matheny P.B."/>
            <person name="Labbe J."/>
            <person name="Martin F.M."/>
        </authorList>
    </citation>
    <scope>NUCLEOTIDE SEQUENCE</scope>
    <source>
        <strain evidence="1">HHB10654</strain>
    </source>
</reference>
<dbReference type="Proteomes" id="UP000814140">
    <property type="component" value="Unassembled WGS sequence"/>
</dbReference>
<reference evidence="1" key="1">
    <citation type="submission" date="2021-03" db="EMBL/GenBank/DDBJ databases">
        <authorList>
            <consortium name="DOE Joint Genome Institute"/>
            <person name="Ahrendt S."/>
            <person name="Looney B.P."/>
            <person name="Miyauchi S."/>
            <person name="Morin E."/>
            <person name="Drula E."/>
            <person name="Courty P.E."/>
            <person name="Chicoki N."/>
            <person name="Fauchery L."/>
            <person name="Kohler A."/>
            <person name="Kuo A."/>
            <person name="Labutti K."/>
            <person name="Pangilinan J."/>
            <person name="Lipzen A."/>
            <person name="Riley R."/>
            <person name="Andreopoulos W."/>
            <person name="He G."/>
            <person name="Johnson J."/>
            <person name="Barry K.W."/>
            <person name="Grigoriev I.V."/>
            <person name="Nagy L."/>
            <person name="Hibbett D."/>
            <person name="Henrissat B."/>
            <person name="Matheny P.B."/>
            <person name="Labbe J."/>
            <person name="Martin F."/>
        </authorList>
    </citation>
    <scope>NUCLEOTIDE SEQUENCE</scope>
    <source>
        <strain evidence="1">HHB10654</strain>
    </source>
</reference>
<proteinExistence type="predicted"/>
<organism evidence="1 2">
    <name type="scientific">Artomyces pyxidatus</name>
    <dbReference type="NCBI Taxonomy" id="48021"/>
    <lineage>
        <taxon>Eukaryota</taxon>
        <taxon>Fungi</taxon>
        <taxon>Dikarya</taxon>
        <taxon>Basidiomycota</taxon>
        <taxon>Agaricomycotina</taxon>
        <taxon>Agaricomycetes</taxon>
        <taxon>Russulales</taxon>
        <taxon>Auriscalpiaceae</taxon>
        <taxon>Artomyces</taxon>
    </lineage>
</organism>
<keyword evidence="2" id="KW-1185">Reference proteome</keyword>
<evidence type="ECO:0000313" key="2">
    <source>
        <dbReference type="Proteomes" id="UP000814140"/>
    </source>
</evidence>